<name>W6ZDM5_COCMI</name>
<dbReference type="RefSeq" id="XP_007685480.1">
    <property type="nucleotide sequence ID" value="XM_007687290.1"/>
</dbReference>
<dbReference type="AlphaFoldDB" id="W6ZDM5"/>
<dbReference type="EMBL" id="KI963946">
    <property type="protein sequence ID" value="EUC47978.1"/>
    <property type="molecule type" value="Genomic_DNA"/>
</dbReference>
<dbReference type="HOGENOM" id="CLU_2072725_0_0_1"/>
<keyword evidence="2" id="KW-1185">Reference proteome</keyword>
<proteinExistence type="predicted"/>
<protein>
    <submittedName>
        <fullName evidence="1">Uncharacterized protein</fullName>
    </submittedName>
</protein>
<organism evidence="1 2">
    <name type="scientific">Bipolaris oryzae ATCC 44560</name>
    <dbReference type="NCBI Taxonomy" id="930090"/>
    <lineage>
        <taxon>Eukaryota</taxon>
        <taxon>Fungi</taxon>
        <taxon>Dikarya</taxon>
        <taxon>Ascomycota</taxon>
        <taxon>Pezizomycotina</taxon>
        <taxon>Dothideomycetes</taxon>
        <taxon>Pleosporomycetidae</taxon>
        <taxon>Pleosporales</taxon>
        <taxon>Pleosporineae</taxon>
        <taxon>Pleosporaceae</taxon>
        <taxon>Bipolaris</taxon>
    </lineage>
</organism>
<reference evidence="1 2" key="1">
    <citation type="journal article" date="2013" name="PLoS Genet.">
        <title>Comparative genome structure, secondary metabolite, and effector coding capacity across Cochliobolus pathogens.</title>
        <authorList>
            <person name="Condon B.J."/>
            <person name="Leng Y."/>
            <person name="Wu D."/>
            <person name="Bushley K.E."/>
            <person name="Ohm R.A."/>
            <person name="Otillar R."/>
            <person name="Martin J."/>
            <person name="Schackwitz W."/>
            <person name="Grimwood J."/>
            <person name="MohdZainudin N."/>
            <person name="Xue C."/>
            <person name="Wang R."/>
            <person name="Manning V.A."/>
            <person name="Dhillon B."/>
            <person name="Tu Z.J."/>
            <person name="Steffenson B.J."/>
            <person name="Salamov A."/>
            <person name="Sun H."/>
            <person name="Lowry S."/>
            <person name="LaButti K."/>
            <person name="Han J."/>
            <person name="Copeland A."/>
            <person name="Lindquist E."/>
            <person name="Barry K."/>
            <person name="Schmutz J."/>
            <person name="Baker S.E."/>
            <person name="Ciuffetti L.M."/>
            <person name="Grigoriev I.V."/>
            <person name="Zhong S."/>
            <person name="Turgeon B.G."/>
        </authorList>
    </citation>
    <scope>NUCLEOTIDE SEQUENCE [LARGE SCALE GENOMIC DNA]</scope>
    <source>
        <strain evidence="1 2">ATCC 44560</strain>
    </source>
</reference>
<dbReference type="OrthoDB" id="3694282at2759"/>
<sequence length="126" mass="13717">MAAQTVHEDVTYPATLRTDDDGDISVVVVQPITYYQLATPAASRTPVLTAPITAPSKPRHAASDLLTSDNLAMQDNGFDPILDVAQKAAKALGLQRAGNELGFHLELQHYTNDRFDLNGWTTQQAR</sequence>
<evidence type="ECO:0000313" key="2">
    <source>
        <dbReference type="Proteomes" id="UP000054032"/>
    </source>
</evidence>
<dbReference type="KEGG" id="bor:COCMIDRAFT_3110"/>
<gene>
    <name evidence="1" type="ORF">COCMIDRAFT_3110</name>
</gene>
<evidence type="ECO:0000313" key="1">
    <source>
        <dbReference type="EMBL" id="EUC47978.1"/>
    </source>
</evidence>
<dbReference type="Proteomes" id="UP000054032">
    <property type="component" value="Unassembled WGS sequence"/>
</dbReference>
<accession>W6ZDM5</accession>
<dbReference type="GeneID" id="19121800"/>